<accession>A0ABP9NDA5</accession>
<reference evidence="9" key="1">
    <citation type="journal article" date="2019" name="Int. J. Syst. Evol. Microbiol.">
        <title>The Global Catalogue of Microorganisms (GCM) 10K type strain sequencing project: providing services to taxonomists for standard genome sequencing and annotation.</title>
        <authorList>
            <consortium name="The Broad Institute Genomics Platform"/>
            <consortium name="The Broad Institute Genome Sequencing Center for Infectious Disease"/>
            <person name="Wu L."/>
            <person name="Ma J."/>
        </authorList>
    </citation>
    <scope>NUCLEOTIDE SEQUENCE [LARGE SCALE GENOMIC DNA]</scope>
    <source>
        <strain evidence="9">JCM 18050</strain>
    </source>
</reference>
<keyword evidence="2 6" id="KW-0812">Transmembrane</keyword>
<dbReference type="EMBL" id="BAABHY010000005">
    <property type="protein sequence ID" value="GAA5112381.1"/>
    <property type="molecule type" value="Genomic_DNA"/>
</dbReference>
<evidence type="ECO:0000256" key="4">
    <source>
        <dbReference type="ARBA" id="ARBA00022989"/>
    </source>
</evidence>
<gene>
    <name evidence="8" type="primary">aitP</name>
    <name evidence="8" type="ORF">GCM10023211_18930</name>
</gene>
<name>A0ABP9NDA5_9GAMM</name>
<dbReference type="NCBIfam" id="TIGR01297">
    <property type="entry name" value="CDF"/>
    <property type="match status" value="1"/>
</dbReference>
<dbReference type="InterPro" id="IPR058533">
    <property type="entry name" value="Cation_efflux_TM"/>
</dbReference>
<protein>
    <submittedName>
        <fullName evidence="8">CDF family iron/cobalt efflux transporter AitP</fullName>
    </submittedName>
</protein>
<dbReference type="PANTHER" id="PTHR11562">
    <property type="entry name" value="CATION EFFLUX PROTEIN/ ZINC TRANSPORTER"/>
    <property type="match status" value="1"/>
</dbReference>
<dbReference type="InterPro" id="IPR050681">
    <property type="entry name" value="CDF/SLC30A"/>
</dbReference>
<evidence type="ECO:0000256" key="2">
    <source>
        <dbReference type="ARBA" id="ARBA00022692"/>
    </source>
</evidence>
<feature type="transmembrane region" description="Helical" evidence="6">
    <location>
        <begin position="170"/>
        <end position="195"/>
    </location>
</feature>
<comment type="caution">
    <text evidence="8">The sequence shown here is derived from an EMBL/GenBank/DDBJ whole genome shotgun (WGS) entry which is preliminary data.</text>
</comment>
<proteinExistence type="predicted"/>
<dbReference type="Pfam" id="PF01545">
    <property type="entry name" value="Cation_efflux"/>
    <property type="match status" value="1"/>
</dbReference>
<keyword evidence="3" id="KW-0864">Zinc transport</keyword>
<dbReference type="InterPro" id="IPR002524">
    <property type="entry name" value="Cation_efflux"/>
</dbReference>
<dbReference type="Gene3D" id="1.20.1510.10">
    <property type="entry name" value="Cation efflux protein transmembrane domain"/>
    <property type="match status" value="1"/>
</dbReference>
<evidence type="ECO:0000256" key="1">
    <source>
        <dbReference type="ARBA" id="ARBA00004141"/>
    </source>
</evidence>
<keyword evidence="9" id="KW-1185">Reference proteome</keyword>
<feature type="transmembrane region" description="Helical" evidence="6">
    <location>
        <begin position="201"/>
        <end position="224"/>
    </location>
</feature>
<feature type="transmembrane region" description="Helical" evidence="6">
    <location>
        <begin position="126"/>
        <end position="149"/>
    </location>
</feature>
<keyword evidence="5 6" id="KW-0472">Membrane</keyword>
<evidence type="ECO:0000313" key="8">
    <source>
        <dbReference type="EMBL" id="GAA5112381.1"/>
    </source>
</evidence>
<dbReference type="PANTHER" id="PTHR11562:SF40">
    <property type="entry name" value="CATION EFFLUX SYSTEM PROTEIN"/>
    <property type="match status" value="1"/>
</dbReference>
<feature type="transmembrane region" description="Helical" evidence="6">
    <location>
        <begin position="96"/>
        <end position="114"/>
    </location>
</feature>
<feature type="transmembrane region" description="Helical" evidence="6">
    <location>
        <begin position="60"/>
        <end position="76"/>
    </location>
</feature>
<feature type="transmembrane region" description="Helical" evidence="6">
    <location>
        <begin position="29"/>
        <end position="48"/>
    </location>
</feature>
<keyword evidence="3" id="KW-0406">Ion transport</keyword>
<sequence length="313" mass="34722">MSMEHNISPNQHSHIFNEGNPLAEKKTKLAVLLTVIMMIAEISGGYLFNSMALLADGWHMSSHALALGMSVLAYVFARRYSRDVRFTFGTWKIEILGGYTSAVLLVLVAVLMLFQSVERLINPSDIHYNQAISIAILGLGVNLMCAWLLKGNDHHHHHHDEHHHHDHQDLNLRAAYVHVLADAATSILAIIALFAGKLWGALWLDPVMGIAGAVLVSVWAYGLIRDSGKILLDAQMDAPVVQEIKDVIEHSAVQATLSDLHVWQVGRGQYACIIVLDSDDKVSADYVRQLLAIHEELVHITVEINRTSPIPNR</sequence>
<dbReference type="Proteomes" id="UP001500171">
    <property type="component" value="Unassembled WGS sequence"/>
</dbReference>
<organism evidence="8 9">
    <name type="scientific">Orbus sasakiae</name>
    <dbReference type="NCBI Taxonomy" id="1078475"/>
    <lineage>
        <taxon>Bacteria</taxon>
        <taxon>Pseudomonadati</taxon>
        <taxon>Pseudomonadota</taxon>
        <taxon>Gammaproteobacteria</taxon>
        <taxon>Orbales</taxon>
        <taxon>Orbaceae</taxon>
        <taxon>Orbus</taxon>
    </lineage>
</organism>
<dbReference type="SUPFAM" id="SSF161111">
    <property type="entry name" value="Cation efflux protein transmembrane domain-like"/>
    <property type="match status" value="1"/>
</dbReference>
<evidence type="ECO:0000313" key="9">
    <source>
        <dbReference type="Proteomes" id="UP001500171"/>
    </source>
</evidence>
<evidence type="ECO:0000256" key="3">
    <source>
        <dbReference type="ARBA" id="ARBA00022906"/>
    </source>
</evidence>
<comment type="subcellular location">
    <subcellularLocation>
        <location evidence="1">Membrane</location>
        <topology evidence="1">Multi-pass membrane protein</topology>
    </subcellularLocation>
</comment>
<evidence type="ECO:0000259" key="7">
    <source>
        <dbReference type="Pfam" id="PF01545"/>
    </source>
</evidence>
<dbReference type="RefSeq" id="WP_345491547.1">
    <property type="nucleotide sequence ID" value="NZ_BAABHY010000005.1"/>
</dbReference>
<evidence type="ECO:0000256" key="6">
    <source>
        <dbReference type="SAM" id="Phobius"/>
    </source>
</evidence>
<feature type="domain" description="Cation efflux protein transmembrane" evidence="7">
    <location>
        <begin position="28"/>
        <end position="232"/>
    </location>
</feature>
<keyword evidence="4 6" id="KW-1133">Transmembrane helix</keyword>
<keyword evidence="3" id="KW-0862">Zinc</keyword>
<dbReference type="NCBIfam" id="NF033827">
    <property type="entry name" value="CDF_efflux_DmeF"/>
    <property type="match status" value="1"/>
</dbReference>
<dbReference type="InterPro" id="IPR027469">
    <property type="entry name" value="Cation_efflux_TMD_sf"/>
</dbReference>
<evidence type="ECO:0000256" key="5">
    <source>
        <dbReference type="ARBA" id="ARBA00023136"/>
    </source>
</evidence>
<keyword evidence="3" id="KW-0813">Transport</keyword>